<dbReference type="CDD" id="cd01097">
    <property type="entry name" value="Tetrahydromethanopterin_reductase"/>
    <property type="match status" value="1"/>
</dbReference>
<dbReference type="EC" id="1.-.-.-" evidence="2"/>
<dbReference type="Proteomes" id="UP001596060">
    <property type="component" value="Unassembled WGS sequence"/>
</dbReference>
<comment type="caution">
    <text evidence="2">The sequence shown here is derived from an EMBL/GenBank/DDBJ whole genome shotgun (WGS) entry which is preliminary data.</text>
</comment>
<dbReference type="NCBIfam" id="TIGR03617">
    <property type="entry name" value="F420_MSMEG_2256"/>
    <property type="match status" value="1"/>
</dbReference>
<dbReference type="Pfam" id="PF00296">
    <property type="entry name" value="Bac_luciferase"/>
    <property type="match status" value="1"/>
</dbReference>
<reference evidence="3" key="1">
    <citation type="journal article" date="2019" name="Int. J. Syst. Evol. Microbiol.">
        <title>The Global Catalogue of Microorganisms (GCM) 10K type strain sequencing project: providing services to taxonomists for standard genome sequencing and annotation.</title>
        <authorList>
            <consortium name="The Broad Institute Genomics Platform"/>
            <consortium name="The Broad Institute Genome Sequencing Center for Infectious Disease"/>
            <person name="Wu L."/>
            <person name="Ma J."/>
        </authorList>
    </citation>
    <scope>NUCLEOTIDE SEQUENCE [LARGE SCALE GENOMIC DNA]</scope>
    <source>
        <strain evidence="3">CCUG 43117</strain>
    </source>
</reference>
<gene>
    <name evidence="2" type="ORF">ACFPN9_14040</name>
</gene>
<name>A0ABW0P6K0_9HYPH</name>
<dbReference type="InterPro" id="IPR019919">
    <property type="entry name" value="Lucif-like_OxRdtase_MSMEG_2256"/>
</dbReference>
<evidence type="ECO:0000313" key="3">
    <source>
        <dbReference type="Proteomes" id="UP001596060"/>
    </source>
</evidence>
<sequence length="369" mass="40792">MLIETLLPMGKVDPGLRAPDKPLDIRTIGEQAKLVEECGLDGVFTEETKDDPFVVMALAAQATTTLKVGTAVTIAFPRSPTVMALSAWTIQKLSKGRFTLGLGPQVKAHIQRRYGLEAHPAGPWMRDYIRAVRAVWDTWQNGTPLNYQGEFYKLDLMVPLFDAGPIEHPDIPIHIAAVNTVMSMVAGEVADGIRPHPVCTPSYIRDVMLPEVRKGAERAGRSLENFKVSMKPLIATAPNEEELQTKIRDARARIAFYASTPAYVACFEHVGLGDLTQEAKLLSRAQNWEELPKLISDETLEKFVVFGTYDVIGKKLMDRYGDVVTNCEFSIPVRDDEEKRIMQQLVRDLHGASDHGARANILGTAQAAA</sequence>
<keyword evidence="2" id="KW-0560">Oxidoreductase</keyword>
<proteinExistence type="predicted"/>
<dbReference type="EMBL" id="JBHSLU010000040">
    <property type="protein sequence ID" value="MFC5506379.1"/>
    <property type="molecule type" value="Genomic_DNA"/>
</dbReference>
<organism evidence="2 3">
    <name type="scientific">Bosea massiliensis</name>
    <dbReference type="NCBI Taxonomy" id="151419"/>
    <lineage>
        <taxon>Bacteria</taxon>
        <taxon>Pseudomonadati</taxon>
        <taxon>Pseudomonadota</taxon>
        <taxon>Alphaproteobacteria</taxon>
        <taxon>Hyphomicrobiales</taxon>
        <taxon>Boseaceae</taxon>
        <taxon>Bosea</taxon>
    </lineage>
</organism>
<dbReference type="PANTHER" id="PTHR43244">
    <property type="match status" value="1"/>
</dbReference>
<dbReference type="GO" id="GO:0016491">
    <property type="term" value="F:oxidoreductase activity"/>
    <property type="evidence" value="ECO:0007669"/>
    <property type="project" value="UniProtKB-KW"/>
</dbReference>
<dbReference type="RefSeq" id="WP_067996080.1">
    <property type="nucleotide sequence ID" value="NZ_JBHSLU010000040.1"/>
</dbReference>
<dbReference type="SUPFAM" id="SSF51679">
    <property type="entry name" value="Bacterial luciferase-like"/>
    <property type="match status" value="1"/>
</dbReference>
<accession>A0ABW0P6K0</accession>
<dbReference type="InterPro" id="IPR050564">
    <property type="entry name" value="F420-G6PD/mer"/>
</dbReference>
<protein>
    <submittedName>
        <fullName evidence="2">TIGR03617 family F420-dependent LLM class oxidoreductase</fullName>
        <ecNumber evidence="2">1.-.-.-</ecNumber>
    </submittedName>
</protein>
<dbReference type="InterPro" id="IPR036661">
    <property type="entry name" value="Luciferase-like_sf"/>
</dbReference>
<keyword evidence="3" id="KW-1185">Reference proteome</keyword>
<feature type="domain" description="Luciferase-like" evidence="1">
    <location>
        <begin position="23"/>
        <end position="322"/>
    </location>
</feature>
<dbReference type="InterPro" id="IPR011251">
    <property type="entry name" value="Luciferase-like_dom"/>
</dbReference>
<evidence type="ECO:0000259" key="1">
    <source>
        <dbReference type="Pfam" id="PF00296"/>
    </source>
</evidence>
<dbReference type="PANTHER" id="PTHR43244:SF2">
    <property type="entry name" value="CONSERVED HYPOTHETICAL ALANINE AND PROLINE-RICH PROTEIN"/>
    <property type="match status" value="1"/>
</dbReference>
<evidence type="ECO:0000313" key="2">
    <source>
        <dbReference type="EMBL" id="MFC5506379.1"/>
    </source>
</evidence>
<dbReference type="Gene3D" id="3.20.20.30">
    <property type="entry name" value="Luciferase-like domain"/>
    <property type="match status" value="1"/>
</dbReference>